<dbReference type="AlphaFoldDB" id="A0A6L6XM13"/>
<evidence type="ECO:0000256" key="5">
    <source>
        <dbReference type="ARBA" id="ARBA00023065"/>
    </source>
</evidence>
<dbReference type="Pfam" id="PF07885">
    <property type="entry name" value="Ion_trans_2"/>
    <property type="match status" value="1"/>
</dbReference>
<comment type="caution">
    <text evidence="10">The sequence shown here is derived from an EMBL/GenBank/DDBJ whole genome shotgun (WGS) entry which is preliminary data.</text>
</comment>
<name>A0A6L6XM13_9ACTN</name>
<evidence type="ECO:0000256" key="6">
    <source>
        <dbReference type="ARBA" id="ARBA00023136"/>
    </source>
</evidence>
<accession>A0A6L6XM13</accession>
<evidence type="ECO:0000256" key="8">
    <source>
        <dbReference type="SAM" id="Phobius"/>
    </source>
</evidence>
<feature type="transmembrane region" description="Helical" evidence="8">
    <location>
        <begin position="29"/>
        <end position="50"/>
    </location>
</feature>
<dbReference type="GO" id="GO:0005249">
    <property type="term" value="F:voltage-gated potassium channel activity"/>
    <property type="evidence" value="ECO:0007669"/>
    <property type="project" value="InterPro"/>
</dbReference>
<dbReference type="GO" id="GO:0001508">
    <property type="term" value="P:action potential"/>
    <property type="evidence" value="ECO:0007669"/>
    <property type="project" value="TreeGrafter"/>
</dbReference>
<keyword evidence="6 8" id="KW-0472">Membrane</keyword>
<feature type="transmembrane region" description="Helical" evidence="8">
    <location>
        <begin position="100"/>
        <end position="120"/>
    </location>
</feature>
<keyword evidence="5" id="KW-0406">Ion transport</keyword>
<sequence>MLLLATAFLIAYAWPVLDPRLDPDVESVLTVASWTIWGAFAIDFVIRLYLADRRRHYALHHWYDVVLIAAPMLRPLRLLRLLAFARILNRSAVGGLAGRVSVYVAGVAVMALGLGALAILDAERDAPGANITTAGDALWWAATTVTTVGYGDRYPVTTTGRFVAAALMVVGIAVVSSLTAVIATWLIENVQQTKPEDDQP</sequence>
<dbReference type="SUPFAM" id="SSF81324">
    <property type="entry name" value="Voltage-gated potassium channels"/>
    <property type="match status" value="1"/>
</dbReference>
<dbReference type="Gene3D" id="1.10.287.70">
    <property type="match status" value="1"/>
</dbReference>
<reference evidence="10 11" key="1">
    <citation type="submission" date="2019-12" db="EMBL/GenBank/DDBJ databases">
        <authorList>
            <person name="Huq M.A."/>
        </authorList>
    </citation>
    <scope>NUCLEOTIDE SEQUENCE [LARGE SCALE GENOMIC DNA]</scope>
    <source>
        <strain evidence="10 11">MAH-18</strain>
    </source>
</reference>
<comment type="subcellular location">
    <subcellularLocation>
        <location evidence="1">Membrane</location>
        <topology evidence="1">Multi-pass membrane protein</topology>
    </subcellularLocation>
</comment>
<keyword evidence="2" id="KW-0813">Transport</keyword>
<dbReference type="PRINTS" id="PR00169">
    <property type="entry name" value="KCHANNEL"/>
</dbReference>
<dbReference type="PANTHER" id="PTHR11537:SF254">
    <property type="entry name" value="POTASSIUM VOLTAGE-GATED CHANNEL PROTEIN SHAB"/>
    <property type="match status" value="1"/>
</dbReference>
<keyword evidence="3 8" id="KW-0812">Transmembrane</keyword>
<keyword evidence="11" id="KW-1185">Reference proteome</keyword>
<dbReference type="PANTHER" id="PTHR11537">
    <property type="entry name" value="VOLTAGE-GATED POTASSIUM CHANNEL"/>
    <property type="match status" value="1"/>
</dbReference>
<dbReference type="Proteomes" id="UP000473525">
    <property type="component" value="Unassembled WGS sequence"/>
</dbReference>
<dbReference type="InterPro" id="IPR013099">
    <property type="entry name" value="K_chnl_dom"/>
</dbReference>
<organism evidence="10 11">
    <name type="scientific">Nocardioides agri</name>
    <dbReference type="NCBI Taxonomy" id="2682843"/>
    <lineage>
        <taxon>Bacteria</taxon>
        <taxon>Bacillati</taxon>
        <taxon>Actinomycetota</taxon>
        <taxon>Actinomycetes</taxon>
        <taxon>Propionibacteriales</taxon>
        <taxon>Nocardioidaceae</taxon>
        <taxon>Nocardioides</taxon>
    </lineage>
</organism>
<dbReference type="EMBL" id="WSEK01000004">
    <property type="protein sequence ID" value="MVQ48311.1"/>
    <property type="molecule type" value="Genomic_DNA"/>
</dbReference>
<dbReference type="InterPro" id="IPR027359">
    <property type="entry name" value="Volt_channel_dom_sf"/>
</dbReference>
<feature type="domain" description="Potassium channel" evidence="9">
    <location>
        <begin position="121"/>
        <end position="187"/>
    </location>
</feature>
<dbReference type="Gene3D" id="1.20.5.110">
    <property type="match status" value="1"/>
</dbReference>
<proteinExistence type="predicted"/>
<gene>
    <name evidence="10" type="ORF">GON03_03895</name>
</gene>
<evidence type="ECO:0000313" key="11">
    <source>
        <dbReference type="Proteomes" id="UP000473525"/>
    </source>
</evidence>
<evidence type="ECO:0000256" key="4">
    <source>
        <dbReference type="ARBA" id="ARBA00022989"/>
    </source>
</evidence>
<evidence type="ECO:0000256" key="7">
    <source>
        <dbReference type="ARBA" id="ARBA00023303"/>
    </source>
</evidence>
<dbReference type="Gene3D" id="1.20.120.350">
    <property type="entry name" value="Voltage-gated potassium channels. Chain C"/>
    <property type="match status" value="1"/>
</dbReference>
<dbReference type="InterPro" id="IPR028325">
    <property type="entry name" value="VG_K_chnl"/>
</dbReference>
<keyword evidence="7 10" id="KW-0407">Ion channel</keyword>
<evidence type="ECO:0000256" key="3">
    <source>
        <dbReference type="ARBA" id="ARBA00022692"/>
    </source>
</evidence>
<dbReference type="GO" id="GO:0008076">
    <property type="term" value="C:voltage-gated potassium channel complex"/>
    <property type="evidence" value="ECO:0007669"/>
    <property type="project" value="InterPro"/>
</dbReference>
<evidence type="ECO:0000259" key="9">
    <source>
        <dbReference type="Pfam" id="PF07885"/>
    </source>
</evidence>
<evidence type="ECO:0000256" key="2">
    <source>
        <dbReference type="ARBA" id="ARBA00022448"/>
    </source>
</evidence>
<feature type="transmembrane region" description="Helical" evidence="8">
    <location>
        <begin position="162"/>
        <end position="187"/>
    </location>
</feature>
<evidence type="ECO:0000313" key="10">
    <source>
        <dbReference type="EMBL" id="MVQ48311.1"/>
    </source>
</evidence>
<protein>
    <submittedName>
        <fullName evidence="10">Two pore domain potassium channel family protein</fullName>
    </submittedName>
</protein>
<keyword evidence="4 8" id="KW-1133">Transmembrane helix</keyword>
<evidence type="ECO:0000256" key="1">
    <source>
        <dbReference type="ARBA" id="ARBA00004141"/>
    </source>
</evidence>